<evidence type="ECO:0000313" key="15">
    <source>
        <dbReference type="EMBL" id="HJC39038.1"/>
    </source>
</evidence>
<sequence>MLKLDMSIVWTIINLVVLYLLLRHFLFKPVMGIMEKRRKIIEDGLKNAQNAQTDALKMKQEYEDALKGAKQESAEIIEKARSAAKSEYDRIVGEAGDKAGNIIENAKETVRVERERTMKELQGEIAGLAVASAAKIVGKTADQDLYDQFLKEVGGTHEDTD</sequence>
<dbReference type="EMBL" id="DWWK01000123">
    <property type="protein sequence ID" value="HJC39038.1"/>
    <property type="molecule type" value="Genomic_DNA"/>
</dbReference>
<dbReference type="AlphaFoldDB" id="A0A9D2NX52"/>
<reference evidence="15" key="2">
    <citation type="submission" date="2021-04" db="EMBL/GenBank/DDBJ databases">
        <authorList>
            <person name="Gilroy R."/>
        </authorList>
    </citation>
    <scope>NUCLEOTIDE SEQUENCE</scope>
    <source>
        <strain evidence="15">ChiGjej1B1-1692</strain>
    </source>
</reference>
<keyword evidence="2 12" id="KW-0813">Transport</keyword>
<dbReference type="SUPFAM" id="SSF81573">
    <property type="entry name" value="F1F0 ATP synthase subunit B, membrane domain"/>
    <property type="match status" value="1"/>
</dbReference>
<name>A0A9D2NX52_9FIRM</name>
<evidence type="ECO:0000256" key="4">
    <source>
        <dbReference type="ARBA" id="ARBA00022692"/>
    </source>
</evidence>
<evidence type="ECO:0000256" key="2">
    <source>
        <dbReference type="ARBA" id="ARBA00022448"/>
    </source>
</evidence>
<evidence type="ECO:0000256" key="7">
    <source>
        <dbReference type="ARBA" id="ARBA00023065"/>
    </source>
</evidence>
<dbReference type="NCBIfam" id="TIGR01144">
    <property type="entry name" value="ATP_synt_b"/>
    <property type="match status" value="1"/>
</dbReference>
<dbReference type="GO" id="GO:0046961">
    <property type="term" value="F:proton-transporting ATPase activity, rotational mechanism"/>
    <property type="evidence" value="ECO:0007669"/>
    <property type="project" value="TreeGrafter"/>
</dbReference>
<dbReference type="HAMAP" id="MF_01398">
    <property type="entry name" value="ATP_synth_b_bprime"/>
    <property type="match status" value="1"/>
</dbReference>
<evidence type="ECO:0000256" key="13">
    <source>
        <dbReference type="RuleBase" id="RU003848"/>
    </source>
</evidence>
<comment type="function">
    <text evidence="10 12">F(1)F(0) ATP synthase produces ATP from ADP in the presence of a proton or sodium gradient. F-type ATPases consist of two structural domains, F(1) containing the extramembraneous catalytic core and F(0) containing the membrane proton channel, linked together by a central stalk and a peripheral stalk. During catalysis, ATP synthesis in the catalytic domain of F(1) is coupled via a rotary mechanism of the central stalk subunits to proton translocation.</text>
</comment>
<comment type="subcellular location">
    <subcellularLocation>
        <location evidence="12">Cell membrane</location>
        <topology evidence="12">Single-pass membrane protein</topology>
    </subcellularLocation>
    <subcellularLocation>
        <location evidence="11">Endomembrane system</location>
        <topology evidence="11">Single-pass membrane protein</topology>
    </subcellularLocation>
</comment>
<keyword evidence="9 12" id="KW-0066">ATP synthesis</keyword>
<evidence type="ECO:0000256" key="3">
    <source>
        <dbReference type="ARBA" id="ARBA00022547"/>
    </source>
</evidence>
<keyword evidence="12" id="KW-1003">Cell membrane</keyword>
<organism evidence="15 16">
    <name type="scientific">Candidatus Mediterraneibacter faecigallinarum</name>
    <dbReference type="NCBI Taxonomy" id="2838669"/>
    <lineage>
        <taxon>Bacteria</taxon>
        <taxon>Bacillati</taxon>
        <taxon>Bacillota</taxon>
        <taxon>Clostridia</taxon>
        <taxon>Lachnospirales</taxon>
        <taxon>Lachnospiraceae</taxon>
        <taxon>Mediterraneibacter</taxon>
    </lineage>
</organism>
<keyword evidence="14" id="KW-0175">Coiled coil</keyword>
<evidence type="ECO:0000256" key="12">
    <source>
        <dbReference type="HAMAP-Rule" id="MF_01398"/>
    </source>
</evidence>
<comment type="function">
    <text evidence="12">Component of the F(0) channel, it forms part of the peripheral stalk, linking F(1) to F(0).</text>
</comment>
<evidence type="ECO:0000256" key="1">
    <source>
        <dbReference type="ARBA" id="ARBA00005513"/>
    </source>
</evidence>
<protein>
    <recommendedName>
        <fullName evidence="12">ATP synthase subunit b</fullName>
    </recommendedName>
    <alternativeName>
        <fullName evidence="12">ATP synthase F(0) sector subunit b</fullName>
    </alternativeName>
    <alternativeName>
        <fullName evidence="12">ATPase subunit I</fullName>
    </alternativeName>
    <alternativeName>
        <fullName evidence="12">F-type ATPase subunit b</fullName>
        <shortName evidence="12">F-ATPase subunit b</shortName>
    </alternativeName>
</protein>
<comment type="subunit">
    <text evidence="12">F-type ATPases have 2 components, F(1) - the catalytic core - and F(0) - the membrane proton channel. F(1) has five subunits: alpha(3), beta(3), gamma(1), delta(1), epsilon(1). F(0) has three main subunits: a(1), b(2) and c(10-14). The alpha and beta chains form an alternating ring which encloses part of the gamma chain. F(1) is attached to F(0) by a central stalk formed by the gamma and epsilon chains, while a peripheral stalk is formed by the delta and b chains.</text>
</comment>
<evidence type="ECO:0000256" key="11">
    <source>
        <dbReference type="ARBA" id="ARBA00037847"/>
    </source>
</evidence>
<dbReference type="InterPro" id="IPR005864">
    <property type="entry name" value="ATP_synth_F0_bsu_bac"/>
</dbReference>
<feature type="transmembrane region" description="Helical" evidence="12">
    <location>
        <begin position="6"/>
        <end position="27"/>
    </location>
</feature>
<reference evidence="15" key="1">
    <citation type="journal article" date="2021" name="PeerJ">
        <title>Extensive microbial diversity within the chicken gut microbiome revealed by metagenomics and culture.</title>
        <authorList>
            <person name="Gilroy R."/>
            <person name="Ravi A."/>
            <person name="Getino M."/>
            <person name="Pursley I."/>
            <person name="Horton D.L."/>
            <person name="Alikhan N.F."/>
            <person name="Baker D."/>
            <person name="Gharbi K."/>
            <person name="Hall N."/>
            <person name="Watson M."/>
            <person name="Adriaenssens E.M."/>
            <person name="Foster-Nyarko E."/>
            <person name="Jarju S."/>
            <person name="Secka A."/>
            <person name="Antonio M."/>
            <person name="Oren A."/>
            <person name="Chaudhuri R.R."/>
            <person name="La Ragione R."/>
            <person name="Hildebrand F."/>
            <person name="Pallen M.J."/>
        </authorList>
    </citation>
    <scope>NUCLEOTIDE SEQUENCE</scope>
    <source>
        <strain evidence="15">ChiGjej1B1-1692</strain>
    </source>
</reference>
<keyword evidence="5 12" id="KW-0375">Hydrogen ion transport</keyword>
<keyword evidence="7 12" id="KW-0406">Ion transport</keyword>
<dbReference type="GO" id="GO:0012505">
    <property type="term" value="C:endomembrane system"/>
    <property type="evidence" value="ECO:0007669"/>
    <property type="project" value="UniProtKB-SubCell"/>
</dbReference>
<dbReference type="InterPro" id="IPR050059">
    <property type="entry name" value="ATP_synthase_B_chain"/>
</dbReference>
<comment type="similarity">
    <text evidence="1 12 13">Belongs to the ATPase B chain family.</text>
</comment>
<evidence type="ECO:0000256" key="14">
    <source>
        <dbReference type="SAM" id="Coils"/>
    </source>
</evidence>
<evidence type="ECO:0000256" key="5">
    <source>
        <dbReference type="ARBA" id="ARBA00022781"/>
    </source>
</evidence>
<dbReference type="GO" id="GO:0045259">
    <property type="term" value="C:proton-transporting ATP synthase complex"/>
    <property type="evidence" value="ECO:0007669"/>
    <property type="project" value="UniProtKB-KW"/>
</dbReference>
<keyword evidence="8 12" id="KW-0472">Membrane</keyword>
<evidence type="ECO:0000313" key="16">
    <source>
        <dbReference type="Proteomes" id="UP000823894"/>
    </source>
</evidence>
<dbReference type="PANTHER" id="PTHR33445">
    <property type="entry name" value="ATP SYNTHASE SUBUNIT B', CHLOROPLASTIC"/>
    <property type="match status" value="1"/>
</dbReference>
<keyword evidence="6 12" id="KW-1133">Transmembrane helix</keyword>
<dbReference type="GO" id="GO:0046933">
    <property type="term" value="F:proton-transporting ATP synthase activity, rotational mechanism"/>
    <property type="evidence" value="ECO:0007669"/>
    <property type="project" value="UniProtKB-UniRule"/>
</dbReference>
<proteinExistence type="inferred from homology"/>
<dbReference type="InterPro" id="IPR002146">
    <property type="entry name" value="ATP_synth_b/b'su_bac/chlpt"/>
</dbReference>
<keyword evidence="3 12" id="KW-0138">CF(0)</keyword>
<evidence type="ECO:0000256" key="9">
    <source>
        <dbReference type="ARBA" id="ARBA00023310"/>
    </source>
</evidence>
<dbReference type="InterPro" id="IPR028987">
    <property type="entry name" value="ATP_synth_B-like_membr_sf"/>
</dbReference>
<dbReference type="Pfam" id="PF00430">
    <property type="entry name" value="ATP-synt_B"/>
    <property type="match status" value="1"/>
</dbReference>
<comment type="caution">
    <text evidence="15">The sequence shown here is derived from an EMBL/GenBank/DDBJ whole genome shotgun (WGS) entry which is preliminary data.</text>
</comment>
<evidence type="ECO:0000256" key="10">
    <source>
        <dbReference type="ARBA" id="ARBA00025198"/>
    </source>
</evidence>
<evidence type="ECO:0000256" key="8">
    <source>
        <dbReference type="ARBA" id="ARBA00023136"/>
    </source>
</evidence>
<accession>A0A9D2NX52</accession>
<evidence type="ECO:0000256" key="6">
    <source>
        <dbReference type="ARBA" id="ARBA00022989"/>
    </source>
</evidence>
<dbReference type="Proteomes" id="UP000823894">
    <property type="component" value="Unassembled WGS sequence"/>
</dbReference>
<feature type="coiled-coil region" evidence="14">
    <location>
        <begin position="45"/>
        <end position="79"/>
    </location>
</feature>
<dbReference type="Gene3D" id="6.10.250.1580">
    <property type="match status" value="1"/>
</dbReference>
<dbReference type="PANTHER" id="PTHR33445:SF2">
    <property type="entry name" value="ATP SYNTHASE SUBUNIT B', CHLOROPLASTIC"/>
    <property type="match status" value="1"/>
</dbReference>
<keyword evidence="4 12" id="KW-0812">Transmembrane</keyword>
<gene>
    <name evidence="12 15" type="primary">atpF</name>
    <name evidence="15" type="ORF">H9757_08280</name>
</gene>
<dbReference type="GO" id="GO:0005886">
    <property type="term" value="C:plasma membrane"/>
    <property type="evidence" value="ECO:0007669"/>
    <property type="project" value="UniProtKB-SubCell"/>
</dbReference>
<dbReference type="CDD" id="cd06503">
    <property type="entry name" value="ATP-synt_Fo_b"/>
    <property type="match status" value="1"/>
</dbReference>